<proteinExistence type="predicted"/>
<evidence type="ECO:0000259" key="1">
    <source>
        <dbReference type="Pfam" id="PF13569"/>
    </source>
</evidence>
<evidence type="ECO:0000313" key="3">
    <source>
        <dbReference type="Proteomes" id="UP001171902"/>
    </source>
</evidence>
<dbReference type="Pfam" id="PF13569">
    <property type="entry name" value="DUF4132"/>
    <property type="match status" value="1"/>
</dbReference>
<dbReference type="Proteomes" id="UP001171902">
    <property type="component" value="Unassembled WGS sequence"/>
</dbReference>
<comment type="caution">
    <text evidence="2">The sequence shown here is derived from an EMBL/GenBank/DDBJ whole genome shotgun (WGS) entry which is preliminary data.</text>
</comment>
<evidence type="ECO:0000313" key="2">
    <source>
        <dbReference type="EMBL" id="MDN3239291.1"/>
    </source>
</evidence>
<sequence>MTASLAPQEDQAHFPKVWERHVKPTRSIGKPRKVTASPEAGGRLLAEHETRARAVLDLAPHELLRPAGTAFLDGAADPVGAAVATAVICHYVGGDPATTDFIEQKSAASRDLLARLAADHGLPFAAETAAMLFTLDTGRDRIEVRLRQVHLNDSAWFRTVPDGLLADLRHLIAAASDSEYTAVRDALARRRTNSAERLAVTLLVPDERAWADDVCEEHLDGTPASHLTELLVTQAVTTSGQLAALGRLRIPPYRLETPALANLVKRLGAAAAPVVIDSVKDTHPVAWRRRLHKALAGLPSDEAAGYLADRLHEPDVMAVAIEFAAHYPLRTLRAAAARLPEAGPGRRRRLTQLLHSDPAVAAAVPGLDDAAMSTVGPLFAASDRAPYADPAELPPLLAAPPWTAKRDRRKDPVLEGLVPPPINRVVWAADERERFGKRFYHFGDRDEASWREEARRMELGRLPSDLGLRLLSEAPLAIAAPVADRWRAGAPLGFEAQYKLYRVLARFETAVSYEVARAAAFDAAGRDAVRPIANLPAARCMADALVRLKSLRTNAIAWLDRHGADAAVLLVPDALGADKKLRTSATAALAHLAATRGPGLVRDAAQHYGDEAAAALSAIVDADLLDPVGVKIPKQVAWAAPALLPQVLLVGGERALPPKSVEHLLTVLAIDSPDQPYVGVAAVAEACDRASLSRFSLALFEQWRSAGAPTAETWALHQLAHFADDHTVRTLAPLVAKWPGENQHQRAVKGLKVLGAIGTETAMRAVQSIADKAKFDAIRWEATEQIEAIAARLGLTAEQLADRLVPDFGLGEEAALVLDYGPRQFTVRFDEQLKPFVQGGDGKPRKALPKPGKHDDAAIADDAYRRFAAMRKDLRTVAADLVKRLEAAMIDGRQWTMEDFREYCVEHPLTGNLARRLVWIADHDGARTGFRIAEDGSFSDMHDETFTPAPESAIRLAHPALLEADEARAWATLLADYEILQPFEQLSRPVLAFTEDELATGRLTRFEGRTVAVGSVLGLVNRGWTRAEPEDGGVEPGVLYAFPGSGYLAVELDPGIYVGSASAYPDQKTASVCLSFNGYFGSPLFPDGEPLSDIDPVLASEALSGLARLTRSDTAPQGDR</sequence>
<keyword evidence="3" id="KW-1185">Reference proteome</keyword>
<dbReference type="RefSeq" id="WP_289955943.1">
    <property type="nucleotide sequence ID" value="NZ_JAUEMJ010000002.1"/>
</dbReference>
<dbReference type="InterPro" id="IPR025406">
    <property type="entry name" value="DUF4132"/>
</dbReference>
<dbReference type="EMBL" id="JAUEMJ010000002">
    <property type="protein sequence ID" value="MDN3239291.1"/>
    <property type="molecule type" value="Genomic_DNA"/>
</dbReference>
<gene>
    <name evidence="2" type="ORF">QWI33_06120</name>
</gene>
<feature type="domain" description="DUF4132" evidence="1">
    <location>
        <begin position="842"/>
        <end position="1024"/>
    </location>
</feature>
<accession>A0ABT7YKX9</accession>
<organism evidence="2 3">
    <name type="scientific">Glycomyces tritici</name>
    <dbReference type="NCBI Taxonomy" id="2665176"/>
    <lineage>
        <taxon>Bacteria</taxon>
        <taxon>Bacillati</taxon>
        <taxon>Actinomycetota</taxon>
        <taxon>Actinomycetes</taxon>
        <taxon>Glycomycetales</taxon>
        <taxon>Glycomycetaceae</taxon>
        <taxon>Glycomyces</taxon>
    </lineage>
</organism>
<reference evidence="2" key="1">
    <citation type="submission" date="2023-06" db="EMBL/GenBank/DDBJ databases">
        <title>Gycomyces niveus sp.nov., a novel actinomycete isolated from soil in Shouguang.</title>
        <authorList>
            <person name="Yang X."/>
            <person name="Zhao J."/>
        </authorList>
    </citation>
    <scope>NUCLEOTIDE SEQUENCE</scope>
    <source>
        <strain evidence="2">NEAU C2</strain>
    </source>
</reference>
<protein>
    <submittedName>
        <fullName evidence="2">DUF4132 domain-containing protein</fullName>
    </submittedName>
</protein>
<name>A0ABT7YKX9_9ACTN</name>